<organism evidence="3 4">
    <name type="scientific">Mycena rosella</name>
    <name type="common">Pink bonnet</name>
    <name type="synonym">Agaricus rosellus</name>
    <dbReference type="NCBI Taxonomy" id="1033263"/>
    <lineage>
        <taxon>Eukaryota</taxon>
        <taxon>Fungi</taxon>
        <taxon>Dikarya</taxon>
        <taxon>Basidiomycota</taxon>
        <taxon>Agaricomycotina</taxon>
        <taxon>Agaricomycetes</taxon>
        <taxon>Agaricomycetidae</taxon>
        <taxon>Agaricales</taxon>
        <taxon>Marasmiineae</taxon>
        <taxon>Mycenaceae</taxon>
        <taxon>Mycena</taxon>
    </lineage>
</organism>
<feature type="region of interest" description="Disordered" evidence="2">
    <location>
        <begin position="47"/>
        <end position="70"/>
    </location>
</feature>
<evidence type="ECO:0000313" key="4">
    <source>
        <dbReference type="Proteomes" id="UP001221757"/>
    </source>
</evidence>
<gene>
    <name evidence="3" type="ORF">B0H17DRAFT_491028</name>
</gene>
<keyword evidence="1" id="KW-0175">Coiled coil</keyword>
<protein>
    <submittedName>
        <fullName evidence="3">Uncharacterized protein</fullName>
    </submittedName>
</protein>
<dbReference type="AlphaFoldDB" id="A0AAD7DK47"/>
<feature type="region of interest" description="Disordered" evidence="2">
    <location>
        <begin position="260"/>
        <end position="279"/>
    </location>
</feature>
<reference evidence="3" key="1">
    <citation type="submission" date="2023-03" db="EMBL/GenBank/DDBJ databases">
        <title>Massive genome expansion in bonnet fungi (Mycena s.s.) driven by repeated elements and novel gene families across ecological guilds.</title>
        <authorList>
            <consortium name="Lawrence Berkeley National Laboratory"/>
            <person name="Harder C.B."/>
            <person name="Miyauchi S."/>
            <person name="Viragh M."/>
            <person name="Kuo A."/>
            <person name="Thoen E."/>
            <person name="Andreopoulos B."/>
            <person name="Lu D."/>
            <person name="Skrede I."/>
            <person name="Drula E."/>
            <person name="Henrissat B."/>
            <person name="Morin E."/>
            <person name="Kohler A."/>
            <person name="Barry K."/>
            <person name="LaButti K."/>
            <person name="Morin E."/>
            <person name="Salamov A."/>
            <person name="Lipzen A."/>
            <person name="Mereny Z."/>
            <person name="Hegedus B."/>
            <person name="Baldrian P."/>
            <person name="Stursova M."/>
            <person name="Weitz H."/>
            <person name="Taylor A."/>
            <person name="Grigoriev I.V."/>
            <person name="Nagy L.G."/>
            <person name="Martin F."/>
            <person name="Kauserud H."/>
        </authorList>
    </citation>
    <scope>NUCLEOTIDE SEQUENCE</scope>
    <source>
        <strain evidence="3">CBHHK067</strain>
    </source>
</reference>
<sequence>MAPSFIPQAPRNYIQNQLNVVVARERDALHCMSVKIQVVAGQKRKEPSSDVYEKTLDPRKKPRLASSDDKLHARIADQARHISELEGRLFEVREESKTRRDADELELFNMRTCLKDLMDKADGNRELVQKLEAEIELKEQAIQAASLALEARTKEVSTARNTISNLGERLEYLEEDRKHLKADVHRYHSHAQTVSAHYESKARRQRLNEGWQRTRRQQSESSDSTGGRVEFQPARSQLNPDRAVDHPPSSFNDKVMERVAHLPESRRRSKTAVAGIQAL</sequence>
<name>A0AAD7DK47_MYCRO</name>
<proteinExistence type="predicted"/>
<comment type="caution">
    <text evidence="3">The sequence shown here is derived from an EMBL/GenBank/DDBJ whole genome shotgun (WGS) entry which is preliminary data.</text>
</comment>
<feature type="region of interest" description="Disordered" evidence="2">
    <location>
        <begin position="191"/>
        <end position="253"/>
    </location>
</feature>
<dbReference type="Proteomes" id="UP001221757">
    <property type="component" value="Unassembled WGS sequence"/>
</dbReference>
<feature type="compositionally biased region" description="Basic and acidic residues" evidence="2">
    <location>
        <begin position="47"/>
        <end position="59"/>
    </location>
</feature>
<evidence type="ECO:0000256" key="1">
    <source>
        <dbReference type="SAM" id="Coils"/>
    </source>
</evidence>
<accession>A0AAD7DK47</accession>
<evidence type="ECO:0000256" key="2">
    <source>
        <dbReference type="SAM" id="MobiDB-lite"/>
    </source>
</evidence>
<dbReference type="EMBL" id="JARKIE010000045">
    <property type="protein sequence ID" value="KAJ7693629.1"/>
    <property type="molecule type" value="Genomic_DNA"/>
</dbReference>
<keyword evidence="4" id="KW-1185">Reference proteome</keyword>
<feature type="coiled-coil region" evidence="1">
    <location>
        <begin position="114"/>
        <end position="183"/>
    </location>
</feature>
<evidence type="ECO:0000313" key="3">
    <source>
        <dbReference type="EMBL" id="KAJ7693629.1"/>
    </source>
</evidence>